<evidence type="ECO:0000313" key="2">
    <source>
        <dbReference type="Proteomes" id="UP001244640"/>
    </source>
</evidence>
<dbReference type="InterPro" id="IPR032183">
    <property type="entry name" value="PKD-like"/>
</dbReference>
<evidence type="ECO:0008006" key="3">
    <source>
        <dbReference type="Google" id="ProtNLM"/>
    </source>
</evidence>
<dbReference type="EMBL" id="JAUTBA010000001">
    <property type="protein sequence ID" value="MDQ1149605.1"/>
    <property type="molecule type" value="Genomic_DNA"/>
</dbReference>
<proteinExistence type="predicted"/>
<protein>
    <recommendedName>
        <fullName evidence="3">PKD-like family protein</fullName>
    </recommendedName>
</protein>
<accession>A0ABU0U3U7</accession>
<name>A0ABU0U3U7_9SPHI</name>
<dbReference type="PROSITE" id="PS51257">
    <property type="entry name" value="PROKAR_LIPOPROTEIN"/>
    <property type="match status" value="1"/>
</dbReference>
<evidence type="ECO:0000313" key="1">
    <source>
        <dbReference type="EMBL" id="MDQ1149605.1"/>
    </source>
</evidence>
<dbReference type="RefSeq" id="WP_307185403.1">
    <property type="nucleotide sequence ID" value="NZ_JAUTBA010000001.1"/>
</dbReference>
<organism evidence="1 2">
    <name type="scientific">Sphingobacterium zeae</name>
    <dbReference type="NCBI Taxonomy" id="1776859"/>
    <lineage>
        <taxon>Bacteria</taxon>
        <taxon>Pseudomonadati</taxon>
        <taxon>Bacteroidota</taxon>
        <taxon>Sphingobacteriia</taxon>
        <taxon>Sphingobacteriales</taxon>
        <taxon>Sphingobacteriaceae</taxon>
        <taxon>Sphingobacterium</taxon>
    </lineage>
</organism>
<reference evidence="1 2" key="1">
    <citation type="submission" date="2023-07" db="EMBL/GenBank/DDBJ databases">
        <title>Functional and genomic diversity of the sorghum phyllosphere microbiome.</title>
        <authorList>
            <person name="Shade A."/>
        </authorList>
    </citation>
    <scope>NUCLEOTIDE SEQUENCE [LARGE SCALE GENOMIC DNA]</scope>
    <source>
        <strain evidence="1 2">SORGH_AS_0892</strain>
    </source>
</reference>
<dbReference type="Pfam" id="PF16407">
    <property type="entry name" value="PKD_2"/>
    <property type="match status" value="1"/>
</dbReference>
<sequence length="478" mass="53643">MIGNRFLKYTIGYLRLGLIALLMQGCSSFEQDFDITPIGEVKILMDKSEYDVVQLEKIHIPVTLTVPPGKMGRYTYRWKAMTNEAIYILSDKKDLDTIINLPPQQYNIQYTVTDLDNGLEFNKQLFLNVNGAFYEGWLVSHNQGGKGKLTFIRADDVVYPDPVGQANNLSFPENLKATFYTQIPYKAKYASIASFTGTEIFRFDPNTFKLTGKSQEVFMSPSGYDRIAWDSGLGGIDQYFINKGEIHVGMGSFYPDDILKPYTPGLGGDYDLFPAVISSNARKTFFYDNKYKRFMEIPYFGREITPAANSSNTTLSIMDMSNVGKTMIAAEKGRTSYSSGVFYFVLEDNEGRYVTGINNSDPSLFQKVLDSRCPEFSKAKLFAASGLFQHMYYAVGNKIYLYNIVANTAELLYSFPGSQTITDIEIKQKTSRTLAVATLDGTTGALNLFDINDLGQFVDGTPKKVFGNLGHIVHISYK</sequence>
<keyword evidence="2" id="KW-1185">Reference proteome</keyword>
<dbReference type="Proteomes" id="UP001244640">
    <property type="component" value="Unassembled WGS sequence"/>
</dbReference>
<comment type="caution">
    <text evidence="1">The sequence shown here is derived from an EMBL/GenBank/DDBJ whole genome shotgun (WGS) entry which is preliminary data.</text>
</comment>
<gene>
    <name evidence="1" type="ORF">QE382_001589</name>
</gene>